<feature type="domain" description="Mga helix-turn-helix" evidence="3">
    <location>
        <begin position="80"/>
        <end position="163"/>
    </location>
</feature>
<keyword evidence="1" id="KW-0805">Transcription regulation</keyword>
<evidence type="ECO:0000313" key="5">
    <source>
        <dbReference type="Proteomes" id="UP000078516"/>
    </source>
</evidence>
<sequence>MYKIGRRLVLSKTSKRKIAMLNYLLAGPKTIQDTAKHIHASEKTVRRLLAILEDELPSEIKVEILRSSVLILQVSDYFVFSSLMKSWAGDSPLFNVVEALFYSEKLTITEYADQLFLSESSTRTYLKLLENIVEEYNLTLKLSPVVILIGKEADVRYFYFHFFHYSGELATESPQYQINAKGLYDYLDYLALEYQIPLYVDYSRVLLWMFVIETRLSQGNTVIIDEKIITQYWNTSYFQQYMKAFQLFFSTNEIWKNSSKSELVYAYITRLSTVVYEDGKVYFVDEYIEELEKYHGIVSEFFSQYQLNRVVYSELEFKLKAFLTNLSFLTDTTVLHQRLGVEAHFPETYAPIYNLWEELLENSDWKFKHDVATSLSYLTCTSLMQRDYNYKNVLFVLTGEPVLIPYYKGIIHRLLPHEASAHFLFNKPVSNELLQALDIDIIVTNVIINQRQLDRKRCELIRLSDNPNEKEWEALVEKLYRV</sequence>
<protein>
    <recommendedName>
        <fullName evidence="3">Mga helix-turn-helix domain-containing protein</fullName>
    </recommendedName>
</protein>
<dbReference type="InterPro" id="IPR007737">
    <property type="entry name" value="Mga_HTH"/>
</dbReference>
<dbReference type="InterPro" id="IPR050661">
    <property type="entry name" value="BglG_antiterminators"/>
</dbReference>
<dbReference type="RefSeq" id="WP_067482633.1">
    <property type="nucleotide sequence ID" value="NZ_LWMN01000011.1"/>
</dbReference>
<evidence type="ECO:0000256" key="2">
    <source>
        <dbReference type="ARBA" id="ARBA00023163"/>
    </source>
</evidence>
<evidence type="ECO:0000256" key="1">
    <source>
        <dbReference type="ARBA" id="ARBA00023015"/>
    </source>
</evidence>
<reference evidence="4 5" key="1">
    <citation type="submission" date="2016-04" db="EMBL/GenBank/DDBJ databases">
        <title>Draft genome of an Enterococcus thailandicus strain isolated from bovine feces.</title>
        <authorList>
            <person name="Beukers A.G."/>
            <person name="Zaheer R."/>
            <person name="Goji N."/>
            <person name="Cook S.R."/>
            <person name="Amoako K."/>
            <person name="Chaves A.V."/>
            <person name="Ward M.P."/>
            <person name="Mcallister T.A."/>
        </authorList>
    </citation>
    <scope>NUCLEOTIDE SEQUENCE [LARGE SCALE GENOMIC DNA]</scope>
    <source>
        <strain evidence="4 5">F0711D 46</strain>
    </source>
</reference>
<comment type="caution">
    <text evidence="4">The sequence shown here is derived from an EMBL/GenBank/DDBJ whole genome shotgun (WGS) entry which is preliminary data.</text>
</comment>
<dbReference type="PANTHER" id="PTHR30185">
    <property type="entry name" value="CRYPTIC BETA-GLUCOSIDE BGL OPERON ANTITERMINATOR"/>
    <property type="match status" value="1"/>
</dbReference>
<organism evidence="4 5">
    <name type="scientific">Enterococcus thailandicus</name>
    <dbReference type="NCBI Taxonomy" id="417368"/>
    <lineage>
        <taxon>Bacteria</taxon>
        <taxon>Bacillati</taxon>
        <taxon>Bacillota</taxon>
        <taxon>Bacilli</taxon>
        <taxon>Lactobacillales</taxon>
        <taxon>Enterococcaceae</taxon>
        <taxon>Enterococcus</taxon>
    </lineage>
</organism>
<dbReference type="PANTHER" id="PTHR30185:SF18">
    <property type="entry name" value="TRANSCRIPTIONAL REGULATOR MTLR"/>
    <property type="match status" value="1"/>
</dbReference>
<accession>A0A179ERW5</accession>
<gene>
    <name evidence="4" type="ORF">A6E74_04560</name>
</gene>
<dbReference type="Pfam" id="PF05043">
    <property type="entry name" value="Mga"/>
    <property type="match status" value="1"/>
</dbReference>
<evidence type="ECO:0000313" key="4">
    <source>
        <dbReference type="EMBL" id="OAQ55996.1"/>
    </source>
</evidence>
<evidence type="ECO:0000259" key="3">
    <source>
        <dbReference type="Pfam" id="PF05043"/>
    </source>
</evidence>
<proteinExistence type="predicted"/>
<keyword evidence="5" id="KW-1185">Reference proteome</keyword>
<dbReference type="Proteomes" id="UP000078516">
    <property type="component" value="Unassembled WGS sequence"/>
</dbReference>
<dbReference type="AlphaFoldDB" id="A0A179ERW5"/>
<keyword evidence="2" id="KW-0804">Transcription</keyword>
<dbReference type="EMBL" id="LWMN01000011">
    <property type="protein sequence ID" value="OAQ55996.1"/>
    <property type="molecule type" value="Genomic_DNA"/>
</dbReference>
<name>A0A179ERW5_ENTTH</name>